<dbReference type="PANTHER" id="PTHR34390:SF2">
    <property type="entry name" value="SUCCINATE TRANSPORTER SUBUNIT YJJP-RELATED"/>
    <property type="match status" value="1"/>
</dbReference>
<feature type="transmembrane region" description="Helical" evidence="7">
    <location>
        <begin position="381"/>
        <end position="409"/>
    </location>
</feature>
<evidence type="ECO:0000259" key="8">
    <source>
        <dbReference type="Pfam" id="PF06738"/>
    </source>
</evidence>
<evidence type="ECO:0000256" key="1">
    <source>
        <dbReference type="ARBA" id="ARBA00004651"/>
    </source>
</evidence>
<dbReference type="EMBL" id="BX572597">
    <property type="protein sequence ID" value="CAE26773.1"/>
    <property type="molecule type" value="Genomic_DNA"/>
</dbReference>
<dbReference type="HOGENOM" id="CLU_027127_1_0_5"/>
<evidence type="ECO:0000256" key="5">
    <source>
        <dbReference type="ARBA" id="ARBA00023136"/>
    </source>
</evidence>
<evidence type="ECO:0000256" key="7">
    <source>
        <dbReference type="SAM" id="Phobius"/>
    </source>
</evidence>
<keyword evidence="12" id="KW-1185">Reference proteome</keyword>
<dbReference type="EMBL" id="CP116810">
    <property type="protein sequence ID" value="WCL91463.1"/>
    <property type="molecule type" value="Genomic_DNA"/>
</dbReference>
<feature type="transmembrane region" description="Helical" evidence="7">
    <location>
        <begin position="194"/>
        <end position="217"/>
    </location>
</feature>
<evidence type="ECO:0000256" key="4">
    <source>
        <dbReference type="ARBA" id="ARBA00022989"/>
    </source>
</evidence>
<organism evidence="10">
    <name type="scientific">Rhodopseudomonas palustris (strain ATCC BAA-98 / CGA009)</name>
    <dbReference type="NCBI Taxonomy" id="258594"/>
    <lineage>
        <taxon>Bacteria</taxon>
        <taxon>Pseudomonadati</taxon>
        <taxon>Pseudomonadota</taxon>
        <taxon>Alphaproteobacteria</taxon>
        <taxon>Hyphomicrobiales</taxon>
        <taxon>Nitrobacteraceae</taxon>
        <taxon>Rhodopseudomonas</taxon>
    </lineage>
</organism>
<reference evidence="11" key="3">
    <citation type="submission" date="2022-12" db="EMBL/GenBank/DDBJ databases">
        <title>Complete genome sequence of Rhodopseudomonas palustris CGA0092 and corrections to the R. palustris CGA009 genome sequence.</title>
        <authorList>
            <person name="Mazny B.R."/>
            <person name="Sheff O.F."/>
            <person name="LaSarre B."/>
            <person name="McKinlay A."/>
            <person name="McKinlay J.B."/>
        </authorList>
    </citation>
    <scope>NUCLEOTIDE SEQUENCE</scope>
    <source>
        <strain evidence="11">CGA009</strain>
    </source>
</reference>
<keyword evidence="4 7" id="KW-1133">Transmembrane helix</keyword>
<evidence type="ECO:0000256" key="6">
    <source>
        <dbReference type="ARBA" id="ARBA00034125"/>
    </source>
</evidence>
<protein>
    <submittedName>
        <fullName evidence="11">Threonine/serine exporter family protein</fullName>
    </submittedName>
</protein>
<evidence type="ECO:0000313" key="12">
    <source>
        <dbReference type="Proteomes" id="UP000001426"/>
    </source>
</evidence>
<accession>Q6NA56</accession>
<dbReference type="GO" id="GO:0015744">
    <property type="term" value="P:succinate transport"/>
    <property type="evidence" value="ECO:0007669"/>
    <property type="project" value="TreeGrafter"/>
</dbReference>
<name>Q6NA56_RHOPA</name>
<keyword evidence="3 7" id="KW-0812">Transmembrane</keyword>
<dbReference type="GO" id="GO:0022857">
    <property type="term" value="F:transmembrane transporter activity"/>
    <property type="evidence" value="ECO:0007669"/>
    <property type="project" value="InterPro"/>
</dbReference>
<feature type="transmembrane region" description="Helical" evidence="7">
    <location>
        <begin position="170"/>
        <end position="188"/>
    </location>
</feature>
<dbReference type="eggNOG" id="COG2966">
    <property type="taxonomic scope" value="Bacteria"/>
</dbReference>
<feature type="transmembrane region" description="Helical" evidence="7">
    <location>
        <begin position="341"/>
        <end position="361"/>
    </location>
</feature>
<comment type="similarity">
    <text evidence="6">Belongs to the ThrE exporter (TC 2.A.79) family.</text>
</comment>
<feature type="transmembrane region" description="Helical" evidence="7">
    <location>
        <begin position="229"/>
        <end position="252"/>
    </location>
</feature>
<dbReference type="InterPro" id="IPR010619">
    <property type="entry name" value="ThrE-like_N"/>
</dbReference>
<gene>
    <name evidence="10" type="ordered locus">RPA1330</name>
    <name evidence="11" type="ORF">TX73_006825</name>
</gene>
<evidence type="ECO:0000313" key="11">
    <source>
        <dbReference type="EMBL" id="WCL91463.1"/>
    </source>
</evidence>
<evidence type="ECO:0000256" key="2">
    <source>
        <dbReference type="ARBA" id="ARBA00022475"/>
    </source>
</evidence>
<dbReference type="STRING" id="258594.RPA1330"/>
<evidence type="ECO:0000256" key="3">
    <source>
        <dbReference type="ARBA" id="ARBA00022692"/>
    </source>
</evidence>
<dbReference type="GeneID" id="66892354"/>
<dbReference type="Pfam" id="PF06738">
    <property type="entry name" value="ThrE"/>
    <property type="match status" value="1"/>
</dbReference>
<dbReference type="eggNOG" id="COG3610">
    <property type="taxonomic scope" value="Bacteria"/>
</dbReference>
<dbReference type="InterPro" id="IPR024528">
    <property type="entry name" value="ThrE_2"/>
</dbReference>
<evidence type="ECO:0000259" key="9">
    <source>
        <dbReference type="Pfam" id="PF12821"/>
    </source>
</evidence>
<dbReference type="InterPro" id="IPR050539">
    <property type="entry name" value="ThrE_Dicarb/AminoAcid_Exp"/>
</dbReference>
<dbReference type="KEGG" id="rpa:TX73_006825"/>
<keyword evidence="5 7" id="KW-0472">Membrane</keyword>
<feature type="transmembrane region" description="Helical" evidence="7">
    <location>
        <begin position="313"/>
        <end position="335"/>
    </location>
</feature>
<proteinExistence type="inferred from homology"/>
<reference evidence="10 12" key="2">
    <citation type="journal article" date="2004" name="Nat. Biotechnol.">
        <title>Complete genome sequence of the metabolically versatile photosynthetic bacterium Rhodopseudomonas palustris.</title>
        <authorList>
            <person name="Larimer F.W."/>
            <person name="Chain P."/>
            <person name="Hauser L."/>
            <person name="Lamerdin J."/>
            <person name="Malfatti S."/>
            <person name="Do L."/>
            <person name="Land M.L."/>
            <person name="Pelletier D.A."/>
            <person name="Beatty J.T."/>
            <person name="Lang A.S."/>
            <person name="Tabita F.R."/>
            <person name="Gibson J.L."/>
            <person name="Hanson T.E."/>
            <person name="Bobst C."/>
            <person name="Torres J.L."/>
            <person name="Peres C."/>
            <person name="Harrison F.H."/>
            <person name="Gibson J."/>
            <person name="Harwood C.S."/>
        </authorList>
    </citation>
    <scope>NUCLEOTIDE SEQUENCE [LARGE SCALE GENOMIC DNA]</scope>
    <source>
        <strain evidence="12">ATCC BAA-98 / CGA009</strain>
        <strain evidence="10">CGA009</strain>
    </source>
</reference>
<feature type="transmembrane region" description="Helical" evidence="7">
    <location>
        <begin position="272"/>
        <end position="301"/>
    </location>
</feature>
<evidence type="ECO:0000313" key="10">
    <source>
        <dbReference type="EMBL" id="CAE26773.1"/>
    </source>
</evidence>
<reference evidence="11" key="1">
    <citation type="submission" date="2003-07" db="EMBL/GenBank/DDBJ databases">
        <authorList>
            <consortium name="Rhodopseudomonas genome consortium"/>
            <person name="Larimer F."/>
            <person name="Harwood C."/>
        </authorList>
    </citation>
    <scope>NUCLEOTIDE SEQUENCE</scope>
    <source>
        <strain evidence="11">CGA009</strain>
    </source>
</reference>
<dbReference type="GO" id="GO:0005886">
    <property type="term" value="C:plasma membrane"/>
    <property type="evidence" value="ECO:0007669"/>
    <property type="project" value="UniProtKB-SubCell"/>
</dbReference>
<feature type="transmembrane region" description="Helical" evidence="7">
    <location>
        <begin position="141"/>
        <end position="158"/>
    </location>
</feature>
<dbReference type="Proteomes" id="UP000001426">
    <property type="component" value="Chromosome"/>
</dbReference>
<dbReference type="RefSeq" id="WP_011156893.1">
    <property type="nucleotide sequence ID" value="NZ_CP116810.1"/>
</dbReference>
<keyword evidence="2" id="KW-1003">Cell membrane</keyword>
<dbReference type="Pfam" id="PF12821">
    <property type="entry name" value="ThrE_2"/>
    <property type="match status" value="1"/>
</dbReference>
<feature type="domain" description="Threonine/Serine exporter ThrE" evidence="9">
    <location>
        <begin position="272"/>
        <end position="406"/>
    </location>
</feature>
<sequence length="426" mass="42709">MLPEPIPAQQAAHVALRLGRLMLANGADTSHVVSAVTSFAERLGCRVRLFVGLEGLILTLEDDEGFSTRLGPAIAGTAVNMGALGALGELRSRDIADGDDLAAIDRALDDIEHRGSDYPRWLVALGMGVTAASLARLFGAAWPVVGVAVLVGIVTQGLRQSLAAAATNPVAGAGLAAFGGALVGLLAMRAFPGLSPTLCLVAAGMILVPGVPLLNGVRDTLGSHVGTGLGRLMLAAVTVLAITLGLFLSASLMDDALPVNGAPPLLATSEDLLFSALAGAGYALLFNVPARAAWVCVICGMAGHGLRTGLEHLGVELSLACLIGAFVAALIGRIFAGRFRVPAVTFAFPGIVAMIPGSYAFRAGIGGLAIMKAGAAASPILIAETLGLIVTVAVVTAALGVGLCLALAAPLPAALGGPSNQEGAPR</sequence>
<comment type="subcellular location">
    <subcellularLocation>
        <location evidence="1">Cell membrane</location>
        <topology evidence="1">Multi-pass membrane protein</topology>
    </subcellularLocation>
</comment>
<dbReference type="PANTHER" id="PTHR34390">
    <property type="entry name" value="UPF0442 PROTEIN YJJB-RELATED"/>
    <property type="match status" value="1"/>
</dbReference>
<feature type="domain" description="Threonine/serine exporter-like N-terminal" evidence="8">
    <location>
        <begin position="14"/>
        <end position="252"/>
    </location>
</feature>
<dbReference type="AlphaFoldDB" id="Q6NA56"/>